<reference evidence="1 2" key="1">
    <citation type="journal article" date="2016" name="Mol. Biol. Evol.">
        <title>Comparative Genomics of Early-Diverging Mushroom-Forming Fungi Provides Insights into the Origins of Lignocellulose Decay Capabilities.</title>
        <authorList>
            <person name="Nagy L.G."/>
            <person name="Riley R."/>
            <person name="Tritt A."/>
            <person name="Adam C."/>
            <person name="Daum C."/>
            <person name="Floudas D."/>
            <person name="Sun H."/>
            <person name="Yadav J.S."/>
            <person name="Pangilinan J."/>
            <person name="Larsson K.H."/>
            <person name="Matsuura K."/>
            <person name="Barry K."/>
            <person name="Labutti K."/>
            <person name="Kuo R."/>
            <person name="Ohm R.A."/>
            <person name="Bhattacharya S.S."/>
            <person name="Shirouzu T."/>
            <person name="Yoshinaga Y."/>
            <person name="Martin F.M."/>
            <person name="Grigoriev I.V."/>
            <person name="Hibbett D.S."/>
        </authorList>
    </citation>
    <scope>NUCLEOTIDE SEQUENCE [LARGE SCALE GENOMIC DNA]</scope>
    <source>
        <strain evidence="1 2">HHB12029</strain>
    </source>
</reference>
<dbReference type="EMBL" id="KV426084">
    <property type="protein sequence ID" value="KZV89007.1"/>
    <property type="molecule type" value="Genomic_DNA"/>
</dbReference>
<evidence type="ECO:0000313" key="1">
    <source>
        <dbReference type="EMBL" id="KZV89007.1"/>
    </source>
</evidence>
<dbReference type="OrthoDB" id="3208495at2759"/>
<feature type="non-terminal residue" evidence="1">
    <location>
        <position position="151"/>
    </location>
</feature>
<organism evidence="1 2">
    <name type="scientific">Exidia glandulosa HHB12029</name>
    <dbReference type="NCBI Taxonomy" id="1314781"/>
    <lineage>
        <taxon>Eukaryota</taxon>
        <taxon>Fungi</taxon>
        <taxon>Dikarya</taxon>
        <taxon>Basidiomycota</taxon>
        <taxon>Agaricomycotina</taxon>
        <taxon>Agaricomycetes</taxon>
        <taxon>Auriculariales</taxon>
        <taxon>Exidiaceae</taxon>
        <taxon>Exidia</taxon>
    </lineage>
</organism>
<proteinExistence type="predicted"/>
<dbReference type="Proteomes" id="UP000077266">
    <property type="component" value="Unassembled WGS sequence"/>
</dbReference>
<feature type="non-terminal residue" evidence="1">
    <location>
        <position position="1"/>
    </location>
</feature>
<keyword evidence="2" id="KW-1185">Reference proteome</keyword>
<sequence length="151" mass="17285">KRKTVYQPRIDPESCIFDIHGVLHRPLPSLIEEVFSKPSAINFQYTPYKLLWKRPDADPDETVEENVYFEVFNSPAFIDEHEAIQALPPEPDCDLPRAVAAVMVMSDSGHLTDTGGAKIHPLNTMFGNQFKEERKRPSCRPVYPVAYFHEV</sequence>
<accession>A0A165FHK1</accession>
<dbReference type="InParanoid" id="A0A165FHK1"/>
<protein>
    <submittedName>
        <fullName evidence="1">Uncharacterized protein</fullName>
    </submittedName>
</protein>
<name>A0A165FHK1_EXIGL</name>
<gene>
    <name evidence="1" type="ORF">EXIGLDRAFT_571661</name>
</gene>
<dbReference type="AlphaFoldDB" id="A0A165FHK1"/>
<dbReference type="STRING" id="1314781.A0A165FHK1"/>
<evidence type="ECO:0000313" key="2">
    <source>
        <dbReference type="Proteomes" id="UP000077266"/>
    </source>
</evidence>